<comment type="caution">
    <text evidence="3">The sequence shown here is derived from an EMBL/GenBank/DDBJ whole genome shotgun (WGS) entry which is preliminary data.</text>
</comment>
<dbReference type="InterPro" id="IPR037919">
    <property type="entry name" value="OGT"/>
</dbReference>
<evidence type="ECO:0000313" key="3">
    <source>
        <dbReference type="EMBL" id="MBD2342905.1"/>
    </source>
</evidence>
<reference evidence="3 4" key="1">
    <citation type="journal article" date="2020" name="ISME J.">
        <title>Comparative genomics reveals insights into cyanobacterial evolution and habitat adaptation.</title>
        <authorList>
            <person name="Chen M.Y."/>
            <person name="Teng W.K."/>
            <person name="Zhao L."/>
            <person name="Hu C.X."/>
            <person name="Zhou Y.K."/>
            <person name="Han B.P."/>
            <person name="Song L.R."/>
            <person name="Shu W.S."/>
        </authorList>
    </citation>
    <scope>NUCLEOTIDE SEQUENCE [LARGE SCALE GENOMIC DNA]</scope>
    <source>
        <strain evidence="3 4">FACHB-260</strain>
    </source>
</reference>
<dbReference type="InterPro" id="IPR019734">
    <property type="entry name" value="TPR_rpt"/>
</dbReference>
<keyword evidence="4" id="KW-1185">Reference proteome</keyword>
<evidence type="ECO:0000313" key="4">
    <source>
        <dbReference type="Proteomes" id="UP000607281"/>
    </source>
</evidence>
<dbReference type="SUPFAM" id="SSF53448">
    <property type="entry name" value="Nucleotide-diphospho-sugar transferases"/>
    <property type="match status" value="1"/>
</dbReference>
<dbReference type="Pfam" id="PF14559">
    <property type="entry name" value="TPR_19"/>
    <property type="match status" value="1"/>
</dbReference>
<dbReference type="SUPFAM" id="SSF48452">
    <property type="entry name" value="TPR-like"/>
    <property type="match status" value="2"/>
</dbReference>
<dbReference type="RefSeq" id="WP_190405385.1">
    <property type="nucleotide sequence ID" value="NZ_JACJRF010000002.1"/>
</dbReference>
<sequence length="638" mass="72200">MTTVSKILECAVKYHRDNRLTKAEQCYRQVLAHQPEHPEALYGLGVLAQQSNYPQEAEKLFNAVLQVQPKSAKAWFSLGNLHQAQGQLLAATAAYQQALSLQPNSASLHNNFGYTLYQNSKINEAIAHYQKALELQPNCLEADANLGNALHNQGKLSIEQQSDYATLNYQLGNARKQAKDWQNAIAYYQQAIVLNPELAEAHLDLGVILRNEFDQLDEALIHFYKALELQPDWCEVYLHIGRTYQMQRLIDKAVFAFRQAVYLSNPLYAKTIDQDSTPNQESQTPPQIQFDEIVIGGHIFPAISPVSASDSQRPFWSVVIPALNRPESFPECLASVLAQWTGPEDMEILVLDNGSNPSLCEIVNFLGKGIIRYYRFPETVPLQQNWNTVVALSRGQWIHLLHHDDYVLPGFYPRLQASLEICPESVGAAFTGYENINEKQQIIFSQQHGLGNYRGIVKDWVQKIGVSCPLSPPSVVIRRAVYEHLGGYKLDILFTCDWELYKRIASFYDWWYEPGILAHYREHSNSVTVALHVDGSSGAAHRQAIEISKSYLPAEYCAEITAKSRAYHFNWCLSTAIIPIKFGNLDGAWELVKEALKLDSSSEALKKLFIWLTANETAPLRHEIIAKFMTECIKNDET</sequence>
<evidence type="ECO:0000256" key="1">
    <source>
        <dbReference type="PROSITE-ProRule" id="PRU00339"/>
    </source>
</evidence>
<name>A0ABR8CK75_9NOST</name>
<dbReference type="InterPro" id="IPR001173">
    <property type="entry name" value="Glyco_trans_2-like"/>
</dbReference>
<dbReference type="Pfam" id="PF13181">
    <property type="entry name" value="TPR_8"/>
    <property type="match status" value="1"/>
</dbReference>
<dbReference type="PANTHER" id="PTHR44366">
    <property type="entry name" value="UDP-N-ACETYLGLUCOSAMINE--PEPTIDE N-ACETYLGLUCOSAMINYLTRANSFERASE 110 KDA SUBUNIT"/>
    <property type="match status" value="1"/>
</dbReference>
<feature type="domain" description="Glycosyltransferase 2-like" evidence="2">
    <location>
        <begin position="317"/>
        <end position="441"/>
    </location>
</feature>
<evidence type="ECO:0000259" key="2">
    <source>
        <dbReference type="Pfam" id="PF00535"/>
    </source>
</evidence>
<proteinExistence type="predicted"/>
<dbReference type="Pfam" id="PF00535">
    <property type="entry name" value="Glycos_transf_2"/>
    <property type="match status" value="1"/>
</dbReference>
<protein>
    <submittedName>
        <fullName evidence="3">Tetratricopeptide repeat protein</fullName>
    </submittedName>
</protein>
<dbReference type="Pfam" id="PF13414">
    <property type="entry name" value="TPR_11"/>
    <property type="match status" value="2"/>
</dbReference>
<feature type="repeat" description="TPR" evidence="1">
    <location>
        <begin position="165"/>
        <end position="198"/>
    </location>
</feature>
<dbReference type="EMBL" id="JACJRF010000002">
    <property type="protein sequence ID" value="MBD2342905.1"/>
    <property type="molecule type" value="Genomic_DNA"/>
</dbReference>
<dbReference type="PROSITE" id="PS50293">
    <property type="entry name" value="TPR_REGION"/>
    <property type="match status" value="2"/>
</dbReference>
<dbReference type="PANTHER" id="PTHR44366:SF1">
    <property type="entry name" value="UDP-N-ACETYLGLUCOSAMINE--PEPTIDE N-ACETYLGLUCOSAMINYLTRANSFERASE 110 KDA SUBUNIT"/>
    <property type="match status" value="1"/>
</dbReference>
<organism evidence="3 4">
    <name type="scientific">Anabaena subtropica FACHB-260</name>
    <dbReference type="NCBI Taxonomy" id="2692884"/>
    <lineage>
        <taxon>Bacteria</taxon>
        <taxon>Bacillati</taxon>
        <taxon>Cyanobacteriota</taxon>
        <taxon>Cyanophyceae</taxon>
        <taxon>Nostocales</taxon>
        <taxon>Nostocaceae</taxon>
        <taxon>Anabaena</taxon>
    </lineage>
</organism>
<feature type="repeat" description="TPR" evidence="1">
    <location>
        <begin position="106"/>
        <end position="139"/>
    </location>
</feature>
<dbReference type="SMART" id="SM00028">
    <property type="entry name" value="TPR"/>
    <property type="match status" value="7"/>
</dbReference>
<keyword evidence="1" id="KW-0802">TPR repeat</keyword>
<dbReference type="CDD" id="cd00761">
    <property type="entry name" value="Glyco_tranf_GTA_type"/>
    <property type="match status" value="1"/>
</dbReference>
<feature type="repeat" description="TPR" evidence="1">
    <location>
        <begin position="38"/>
        <end position="71"/>
    </location>
</feature>
<gene>
    <name evidence="3" type="ORF">H6G18_01920</name>
</gene>
<feature type="repeat" description="TPR" evidence="1">
    <location>
        <begin position="72"/>
        <end position="105"/>
    </location>
</feature>
<dbReference type="Gene3D" id="1.25.40.10">
    <property type="entry name" value="Tetratricopeptide repeat domain"/>
    <property type="match status" value="3"/>
</dbReference>
<accession>A0ABR8CK75</accession>
<dbReference type="InterPro" id="IPR029044">
    <property type="entry name" value="Nucleotide-diphossugar_trans"/>
</dbReference>
<dbReference type="PROSITE" id="PS50005">
    <property type="entry name" value="TPR"/>
    <property type="match status" value="4"/>
</dbReference>
<dbReference type="InterPro" id="IPR011990">
    <property type="entry name" value="TPR-like_helical_dom_sf"/>
</dbReference>
<dbReference type="Gene3D" id="3.90.550.10">
    <property type="entry name" value="Spore Coat Polysaccharide Biosynthesis Protein SpsA, Chain A"/>
    <property type="match status" value="1"/>
</dbReference>
<dbReference type="Proteomes" id="UP000607281">
    <property type="component" value="Unassembled WGS sequence"/>
</dbReference>